<dbReference type="EMBL" id="RYFI01000009">
    <property type="protein sequence ID" value="RXF73356.1"/>
    <property type="molecule type" value="Genomic_DNA"/>
</dbReference>
<evidence type="ECO:0000256" key="1">
    <source>
        <dbReference type="SAM" id="MobiDB-lite"/>
    </source>
</evidence>
<dbReference type="AlphaFoldDB" id="A0A4Q0MK36"/>
<protein>
    <submittedName>
        <fullName evidence="2">Uncharacterized protein</fullName>
    </submittedName>
</protein>
<comment type="caution">
    <text evidence="2">The sequence shown here is derived from an EMBL/GenBank/DDBJ whole genome shotgun (WGS) entry which is preliminary data.</text>
</comment>
<evidence type="ECO:0000313" key="3">
    <source>
        <dbReference type="Proteomes" id="UP000289708"/>
    </source>
</evidence>
<reference evidence="2 3" key="1">
    <citation type="submission" date="2018-12" db="EMBL/GenBank/DDBJ databases">
        <title>bacterium Hansschlegelia zhihuaiae S113.</title>
        <authorList>
            <person name="He J."/>
        </authorList>
    </citation>
    <scope>NUCLEOTIDE SEQUENCE [LARGE SCALE GENOMIC DNA]</scope>
    <source>
        <strain evidence="2 3">S 113</strain>
    </source>
</reference>
<sequence>MSRGPGQSFSLDALKDAFLRNVPPDRPTAALSPWSPANSSALQFGRAAPASDDMTRETHKPASERAQGRR</sequence>
<evidence type="ECO:0000313" key="2">
    <source>
        <dbReference type="EMBL" id="RXF73356.1"/>
    </source>
</evidence>
<organism evidence="2 3">
    <name type="scientific">Hansschlegelia zhihuaiae</name>
    <dbReference type="NCBI Taxonomy" id="405005"/>
    <lineage>
        <taxon>Bacteria</taxon>
        <taxon>Pseudomonadati</taxon>
        <taxon>Pseudomonadota</taxon>
        <taxon>Alphaproteobacteria</taxon>
        <taxon>Hyphomicrobiales</taxon>
        <taxon>Methylopilaceae</taxon>
        <taxon>Hansschlegelia</taxon>
    </lineage>
</organism>
<proteinExistence type="predicted"/>
<dbReference type="RefSeq" id="WP_128777549.1">
    <property type="nucleotide sequence ID" value="NZ_RYFI01000009.1"/>
</dbReference>
<dbReference type="Proteomes" id="UP000289708">
    <property type="component" value="Unassembled WGS sequence"/>
</dbReference>
<keyword evidence="3" id="KW-1185">Reference proteome</keyword>
<gene>
    <name evidence="2" type="ORF">EK403_11055</name>
</gene>
<name>A0A4Q0MK36_9HYPH</name>
<feature type="region of interest" description="Disordered" evidence="1">
    <location>
        <begin position="21"/>
        <end position="70"/>
    </location>
</feature>
<accession>A0A4Q0MK36</accession>
<feature type="compositionally biased region" description="Basic and acidic residues" evidence="1">
    <location>
        <begin position="53"/>
        <end position="70"/>
    </location>
</feature>